<dbReference type="Gene3D" id="1.10.1040.20">
    <property type="entry name" value="ProC-like, C-terminal domain"/>
    <property type="match status" value="1"/>
</dbReference>
<dbReference type="PROSITE" id="PS00065">
    <property type="entry name" value="D_2_HYDROXYACID_DH_1"/>
    <property type="match status" value="1"/>
</dbReference>
<dbReference type="InterPro" id="IPR036291">
    <property type="entry name" value="NAD(P)-bd_dom_sf"/>
</dbReference>
<dbReference type="InterPro" id="IPR018931">
    <property type="entry name" value="DUF2520"/>
</dbReference>
<dbReference type="Proteomes" id="UP000199228">
    <property type="component" value="Unassembled WGS sequence"/>
</dbReference>
<dbReference type="InterPro" id="IPR029752">
    <property type="entry name" value="D-isomer_DH_CS1"/>
</dbReference>
<keyword evidence="4" id="KW-1185">Reference proteome</keyword>
<dbReference type="PANTHER" id="PTHR40459">
    <property type="entry name" value="CONSERVED HYPOTHETICAL ALANINE AND LEUCINE RICH PROTEIN"/>
    <property type="match status" value="1"/>
</dbReference>
<protein>
    <submittedName>
        <fullName evidence="3">Predicted oxidoreductase, contains short-chain dehydrogenase (SDR) and DUF2520 domains</fullName>
    </submittedName>
</protein>
<dbReference type="Pfam" id="PF10728">
    <property type="entry name" value="DUF2520"/>
    <property type="match status" value="1"/>
</dbReference>
<evidence type="ECO:0000313" key="3">
    <source>
        <dbReference type="EMBL" id="SDB20019.1"/>
    </source>
</evidence>
<dbReference type="OrthoDB" id="9810755at2"/>
<accession>A0A1G6BHE6</accession>
<dbReference type="InterPro" id="IPR037108">
    <property type="entry name" value="TM1727-like_C_sf"/>
</dbReference>
<dbReference type="SUPFAM" id="SSF51735">
    <property type="entry name" value="NAD(P)-binding Rossmann-fold domains"/>
    <property type="match status" value="1"/>
</dbReference>
<dbReference type="Pfam" id="PF03807">
    <property type="entry name" value="F420_oxidored"/>
    <property type="match status" value="1"/>
</dbReference>
<dbReference type="RefSeq" id="WP_090173758.1">
    <property type="nucleotide sequence ID" value="NZ_FMXR01000010.1"/>
</dbReference>
<dbReference type="AlphaFoldDB" id="A0A1G6BHE6"/>
<evidence type="ECO:0000313" key="4">
    <source>
        <dbReference type="Proteomes" id="UP000199228"/>
    </source>
</evidence>
<dbReference type="Gene3D" id="3.40.50.720">
    <property type="entry name" value="NAD(P)-binding Rossmann-like Domain"/>
    <property type="match status" value="1"/>
</dbReference>
<gene>
    <name evidence="3" type="ORF">SAMN02910417_01516</name>
</gene>
<dbReference type="STRING" id="1732.SAMN02910417_01516"/>
<dbReference type="InterPro" id="IPR028939">
    <property type="entry name" value="P5C_Rdtase_cat_N"/>
</dbReference>
<dbReference type="InterPro" id="IPR008927">
    <property type="entry name" value="6-PGluconate_DH-like_C_sf"/>
</dbReference>
<dbReference type="EMBL" id="FMXR01000010">
    <property type="protein sequence ID" value="SDB20019.1"/>
    <property type="molecule type" value="Genomic_DNA"/>
</dbReference>
<feature type="domain" description="Pyrroline-5-carboxylate reductase catalytic N-terminal" evidence="1">
    <location>
        <begin position="3"/>
        <end position="88"/>
    </location>
</feature>
<evidence type="ECO:0000259" key="1">
    <source>
        <dbReference type="Pfam" id="PF03807"/>
    </source>
</evidence>
<evidence type="ECO:0000259" key="2">
    <source>
        <dbReference type="Pfam" id="PF10728"/>
    </source>
</evidence>
<dbReference type="PANTHER" id="PTHR40459:SF1">
    <property type="entry name" value="CONSERVED HYPOTHETICAL ALANINE AND LEUCINE RICH PROTEIN"/>
    <property type="match status" value="1"/>
</dbReference>
<sequence length="281" mass="30769">MDIGIIGAGKVGCTLGKYWSEQNNRIIGYYDTKEDAAAWAASFTHSKIYRTIKELVADSEVVLITVPDGLIESVWQEVKTCSIQEKCILHCSGSISSKVFEGALSLGGYPASIHPLYAVSDKKSTYLSIKDAAFSVEGNPKAVAVIKDIFANCSNPLLTFDTNKKTLYHTAAATASNLVVGLLSMAQEMMEECGFDKEEALKAMAPLIIGNVEAVIERGPQAALTGPIERNDLITVEKHLSQLSQEQKKIYKSVSNQVINVAQKKHPDRDYHAMRELLQKD</sequence>
<proteinExistence type="predicted"/>
<reference evidence="3 4" key="1">
    <citation type="submission" date="2016-10" db="EMBL/GenBank/DDBJ databases">
        <authorList>
            <person name="de Groot N.N."/>
        </authorList>
    </citation>
    <scope>NUCLEOTIDE SEQUENCE [LARGE SCALE GENOMIC DNA]</scope>
    <source>
        <strain evidence="3 4">DSM 3217</strain>
    </source>
</reference>
<dbReference type="SUPFAM" id="SSF48179">
    <property type="entry name" value="6-phosphogluconate dehydrogenase C-terminal domain-like"/>
    <property type="match status" value="1"/>
</dbReference>
<name>A0A1G6BHE6_EUBOX</name>
<feature type="domain" description="DUF2520" evidence="2">
    <location>
        <begin position="133"/>
        <end position="257"/>
    </location>
</feature>
<organism evidence="3 4">
    <name type="scientific">Eubacterium oxidoreducens</name>
    <dbReference type="NCBI Taxonomy" id="1732"/>
    <lineage>
        <taxon>Bacteria</taxon>
        <taxon>Bacillati</taxon>
        <taxon>Bacillota</taxon>
        <taxon>Clostridia</taxon>
        <taxon>Eubacteriales</taxon>
        <taxon>Eubacteriaceae</taxon>
        <taxon>Eubacterium</taxon>
    </lineage>
</organism>